<dbReference type="GO" id="GO:0005634">
    <property type="term" value="C:nucleus"/>
    <property type="evidence" value="ECO:0007669"/>
    <property type="project" value="TreeGrafter"/>
</dbReference>
<feature type="compositionally biased region" description="Polar residues" evidence="10">
    <location>
        <begin position="474"/>
        <end position="499"/>
    </location>
</feature>
<feature type="compositionally biased region" description="Basic and acidic residues" evidence="10">
    <location>
        <begin position="683"/>
        <end position="692"/>
    </location>
</feature>
<feature type="region of interest" description="Disordered" evidence="10">
    <location>
        <begin position="535"/>
        <end position="718"/>
    </location>
</feature>
<feature type="compositionally biased region" description="Low complexity" evidence="10">
    <location>
        <begin position="699"/>
        <end position="710"/>
    </location>
</feature>
<keyword evidence="6 9" id="KW-0862">Zinc</keyword>
<evidence type="ECO:0000256" key="8">
    <source>
        <dbReference type="ARBA" id="ARBA00023038"/>
    </source>
</evidence>
<feature type="compositionally biased region" description="Acidic residues" evidence="10">
    <location>
        <begin position="136"/>
        <end position="159"/>
    </location>
</feature>
<keyword evidence="7" id="KW-0965">Cell junction</keyword>
<dbReference type="EMBL" id="JADNYJ010000105">
    <property type="protein sequence ID" value="KAF8884909.1"/>
    <property type="molecule type" value="Genomic_DNA"/>
</dbReference>
<dbReference type="GO" id="GO:0046872">
    <property type="term" value="F:metal ion binding"/>
    <property type="evidence" value="ECO:0007669"/>
    <property type="project" value="UniProtKB-KW"/>
</dbReference>
<name>A0A9P5TK72_GYMJU</name>
<dbReference type="Gene3D" id="2.10.110.10">
    <property type="entry name" value="Cysteine Rich Protein"/>
    <property type="match status" value="3"/>
</dbReference>
<evidence type="ECO:0000256" key="4">
    <source>
        <dbReference type="ARBA" id="ARBA00022723"/>
    </source>
</evidence>
<dbReference type="SMART" id="SM00132">
    <property type="entry name" value="LIM"/>
    <property type="match status" value="3"/>
</dbReference>
<evidence type="ECO:0000256" key="5">
    <source>
        <dbReference type="ARBA" id="ARBA00022737"/>
    </source>
</evidence>
<evidence type="ECO:0000256" key="9">
    <source>
        <dbReference type="PROSITE-ProRule" id="PRU00125"/>
    </source>
</evidence>
<evidence type="ECO:0000313" key="13">
    <source>
        <dbReference type="Proteomes" id="UP000724874"/>
    </source>
</evidence>
<evidence type="ECO:0000256" key="1">
    <source>
        <dbReference type="ARBA" id="ARBA00004282"/>
    </source>
</evidence>
<dbReference type="AlphaFoldDB" id="A0A9P5TK72"/>
<feature type="compositionally biased region" description="Polar residues" evidence="10">
    <location>
        <begin position="615"/>
        <end position="627"/>
    </location>
</feature>
<keyword evidence="13" id="KW-1185">Reference proteome</keyword>
<evidence type="ECO:0000259" key="11">
    <source>
        <dbReference type="PROSITE" id="PS50023"/>
    </source>
</evidence>
<organism evidence="12 13">
    <name type="scientific">Gymnopilus junonius</name>
    <name type="common">Spectacular rustgill mushroom</name>
    <name type="synonym">Gymnopilus spectabilis subsp. junonius</name>
    <dbReference type="NCBI Taxonomy" id="109634"/>
    <lineage>
        <taxon>Eukaryota</taxon>
        <taxon>Fungi</taxon>
        <taxon>Dikarya</taxon>
        <taxon>Basidiomycota</taxon>
        <taxon>Agaricomycotina</taxon>
        <taxon>Agaricomycetes</taxon>
        <taxon>Agaricomycetidae</taxon>
        <taxon>Agaricales</taxon>
        <taxon>Agaricineae</taxon>
        <taxon>Hymenogastraceae</taxon>
        <taxon>Gymnopilus</taxon>
    </lineage>
</organism>
<proteinExistence type="predicted"/>
<sequence>MMSRHRREGEGKQRPRSAFAGSAGANAGPVPRRRRKLYEEEDYVDDYEEEVGLAYDDPEEEEEEEEESEIEWKRKNHRKTATSKTNAATANGVRKIGGRDLPTSSPRGGGINNRQGSSPTKGVNRRSRSAGGGYVDQDDYEYEDPEDEEEEDEDVVTNDDDGHRRRERMSRIADQQSARQREAQHAHVQDREWNNRSSSGLPQPPPMASGIDRPIRGGPRTKSVLTKFNDDGFDDQQQQNQSHTGFGGNGGGGGANNLHMRFSAMNMNGSGNGNNHGSRSESRMSVQSVSTGGGGAWPNDLPRLPRTPGSGTTPGSVISASDGGGYFDIKPQPHPQPHPISDSSGSGSANFGARQIQAQAQGPNQSQSRQSHYQGRGSSGNNNNLNLDDPPPHPTIVRTPSPGPSGYTFTRRELPQPQPRPQSQSQGGGRPQSEIYNVNEANRANELERRRTMYTVPPSASSMQHEGSGDVRQQRPQSQVYNVSSPTVPNARVMQQSYSQGTPQHHQSQQPQQQHRHQLGQHPTRLLNQQFNKTRYQPQTPAPPPTVGIESPHPIGGREKLADIPKLEEDSNDGSDVEGRNGMPRIRVDPSADMPGSAPAQRPPSIPMINIDPSPVSSPRMVNSNVPMINIEMDSGPPQSAQQQQHRRQEANQGPKIQVYEVPGVSVSGPEFDDGPSINVSGPDDHDHDHGHGGHHPPGHGQQVQQQQQHQRQRPRPGGLMCGGCQGPIIGRIVSAMGCRWHPACFKCTVCGELLEHVSSYEHDGMPYCHLDYHENFAPRCYSCKTAIIEEQFISLDDPALGKRTYHTQHFFCAECGDPFLSPSGSLPTDPKGELALSGDGEFEGFTVYKGHPYCEACHVRLRLPKCKRCKRSIRDHDEAVEALGGKWCWSCFVCASCHKPFEDPSFFQRGDQPYCEQCFSIMLRNEI</sequence>
<dbReference type="GO" id="GO:0003712">
    <property type="term" value="F:transcription coregulator activity"/>
    <property type="evidence" value="ECO:0007669"/>
    <property type="project" value="TreeGrafter"/>
</dbReference>
<feature type="compositionally biased region" description="Low complexity" evidence="10">
    <location>
        <begin position="500"/>
        <end position="513"/>
    </location>
</feature>
<dbReference type="InterPro" id="IPR001781">
    <property type="entry name" value="Znf_LIM"/>
</dbReference>
<feature type="domain" description="LIM zinc-binding" evidence="11">
    <location>
        <begin position="720"/>
        <end position="779"/>
    </location>
</feature>
<dbReference type="CDD" id="cd08368">
    <property type="entry name" value="LIM"/>
    <property type="match status" value="3"/>
</dbReference>
<dbReference type="PROSITE" id="PS50023">
    <property type="entry name" value="LIM_DOMAIN_2"/>
    <property type="match status" value="2"/>
</dbReference>
<feature type="compositionally biased region" description="Acidic residues" evidence="10">
    <location>
        <begin position="39"/>
        <end position="69"/>
    </location>
</feature>
<dbReference type="PANTHER" id="PTHR24205">
    <property type="entry name" value="FOUR AND A HALF LIM DOMAINS PROTEIN"/>
    <property type="match status" value="1"/>
</dbReference>
<evidence type="ECO:0000313" key="12">
    <source>
        <dbReference type="EMBL" id="KAF8884909.1"/>
    </source>
</evidence>
<feature type="compositionally biased region" description="Polar residues" evidence="10">
    <location>
        <begin position="356"/>
        <end position="373"/>
    </location>
</feature>
<dbReference type="PANTHER" id="PTHR24205:SF16">
    <property type="entry name" value="GH01042P-RELATED"/>
    <property type="match status" value="1"/>
</dbReference>
<feature type="compositionally biased region" description="Low complexity" evidence="10">
    <location>
        <begin position="17"/>
        <end position="28"/>
    </location>
</feature>
<comment type="subcellular location">
    <subcellularLocation>
        <location evidence="1">Cell junction</location>
    </subcellularLocation>
    <subcellularLocation>
        <location evidence="2">Cytoplasm</location>
    </subcellularLocation>
</comment>
<keyword evidence="3" id="KW-0963">Cytoplasm</keyword>
<evidence type="ECO:0000256" key="6">
    <source>
        <dbReference type="ARBA" id="ARBA00022833"/>
    </source>
</evidence>
<dbReference type="SUPFAM" id="SSF57716">
    <property type="entry name" value="Glucocorticoid receptor-like (DNA-binding domain)"/>
    <property type="match status" value="4"/>
</dbReference>
<accession>A0A9P5TK72</accession>
<feature type="compositionally biased region" description="Polar residues" evidence="10">
    <location>
        <begin position="309"/>
        <end position="319"/>
    </location>
</feature>
<dbReference type="GO" id="GO:0030695">
    <property type="term" value="F:GTPase regulator activity"/>
    <property type="evidence" value="ECO:0007669"/>
    <property type="project" value="UniProtKB-ARBA"/>
</dbReference>
<feature type="compositionally biased region" description="Gly residues" evidence="10">
    <location>
        <begin position="245"/>
        <end position="255"/>
    </location>
</feature>
<comment type="caution">
    <text evidence="12">The sequence shown here is derived from an EMBL/GenBank/DDBJ whole genome shotgun (WGS) entry which is preliminary data.</text>
</comment>
<evidence type="ECO:0000256" key="3">
    <source>
        <dbReference type="ARBA" id="ARBA00022490"/>
    </source>
</evidence>
<reference evidence="12" key="1">
    <citation type="submission" date="2020-11" db="EMBL/GenBank/DDBJ databases">
        <authorList>
            <consortium name="DOE Joint Genome Institute"/>
            <person name="Ahrendt S."/>
            <person name="Riley R."/>
            <person name="Andreopoulos W."/>
            <person name="LaButti K."/>
            <person name="Pangilinan J."/>
            <person name="Ruiz-duenas F.J."/>
            <person name="Barrasa J.M."/>
            <person name="Sanchez-Garcia M."/>
            <person name="Camarero S."/>
            <person name="Miyauchi S."/>
            <person name="Serrano A."/>
            <person name="Linde D."/>
            <person name="Babiker R."/>
            <person name="Drula E."/>
            <person name="Ayuso-Fernandez I."/>
            <person name="Pacheco R."/>
            <person name="Padilla G."/>
            <person name="Ferreira P."/>
            <person name="Barriuso J."/>
            <person name="Kellner H."/>
            <person name="Castanera R."/>
            <person name="Alfaro M."/>
            <person name="Ramirez L."/>
            <person name="Pisabarro A.G."/>
            <person name="Kuo A."/>
            <person name="Tritt A."/>
            <person name="Lipzen A."/>
            <person name="He G."/>
            <person name="Yan M."/>
            <person name="Ng V."/>
            <person name="Cullen D."/>
            <person name="Martin F."/>
            <person name="Rosso M.-N."/>
            <person name="Henrissat B."/>
            <person name="Hibbett D."/>
            <person name="Martinez A.T."/>
            <person name="Grigoriev I.V."/>
        </authorList>
    </citation>
    <scope>NUCLEOTIDE SEQUENCE</scope>
    <source>
        <strain evidence="12">AH 44721</strain>
    </source>
</reference>
<keyword evidence="5" id="KW-0677">Repeat</keyword>
<feature type="compositionally biased region" description="Polar residues" evidence="10">
    <location>
        <begin position="102"/>
        <end position="121"/>
    </location>
</feature>
<feature type="compositionally biased region" description="Basic and acidic residues" evidence="10">
    <location>
        <begin position="556"/>
        <end position="569"/>
    </location>
</feature>
<feature type="compositionally biased region" description="Low complexity" evidence="10">
    <location>
        <begin position="421"/>
        <end position="442"/>
    </location>
</feature>
<feature type="compositionally biased region" description="Low complexity" evidence="10">
    <location>
        <begin position="82"/>
        <end position="91"/>
    </location>
</feature>
<dbReference type="Proteomes" id="UP000724874">
    <property type="component" value="Unassembled WGS sequence"/>
</dbReference>
<dbReference type="FunFam" id="2.10.110.10:FF:000008">
    <property type="entry name" value="Paxillin isoform 1"/>
    <property type="match status" value="1"/>
</dbReference>
<feature type="compositionally biased region" description="Basic and acidic residues" evidence="10">
    <location>
        <begin position="179"/>
        <end position="194"/>
    </location>
</feature>
<feature type="compositionally biased region" description="Low complexity" evidence="10">
    <location>
        <begin position="635"/>
        <end position="644"/>
    </location>
</feature>
<dbReference type="GO" id="GO:0005737">
    <property type="term" value="C:cytoplasm"/>
    <property type="evidence" value="ECO:0007669"/>
    <property type="project" value="UniProtKB-SubCell"/>
</dbReference>
<evidence type="ECO:0000256" key="2">
    <source>
        <dbReference type="ARBA" id="ARBA00004496"/>
    </source>
</evidence>
<dbReference type="PROSITE" id="PS00478">
    <property type="entry name" value="LIM_DOMAIN_1"/>
    <property type="match status" value="1"/>
</dbReference>
<feature type="domain" description="LIM zinc-binding" evidence="11">
    <location>
        <begin position="865"/>
        <end position="926"/>
    </location>
</feature>
<dbReference type="Pfam" id="PF00412">
    <property type="entry name" value="LIM"/>
    <property type="match status" value="2"/>
</dbReference>
<evidence type="ECO:0000256" key="7">
    <source>
        <dbReference type="ARBA" id="ARBA00022949"/>
    </source>
</evidence>
<evidence type="ECO:0000256" key="10">
    <source>
        <dbReference type="SAM" id="MobiDB-lite"/>
    </source>
</evidence>
<gene>
    <name evidence="12" type="ORF">CPB84DRAFT_148300</name>
</gene>
<feature type="region of interest" description="Disordered" evidence="10">
    <location>
        <begin position="1"/>
        <end position="521"/>
    </location>
</feature>
<protein>
    <recommendedName>
        <fullName evidence="11">LIM zinc-binding domain-containing protein</fullName>
    </recommendedName>
</protein>
<keyword evidence="4 9" id="KW-0479">Metal-binding</keyword>
<dbReference type="OrthoDB" id="15567at2759"/>
<keyword evidence="8 9" id="KW-0440">LIM domain</keyword>